<keyword evidence="7" id="KW-1185">Reference proteome</keyword>
<dbReference type="Pfam" id="PF00563">
    <property type="entry name" value="EAL"/>
    <property type="match status" value="1"/>
</dbReference>
<feature type="domain" description="GGDEF" evidence="5">
    <location>
        <begin position="363"/>
        <end position="489"/>
    </location>
</feature>
<feature type="modified residue" description="4-aspartylphosphate" evidence="1">
    <location>
        <position position="84"/>
    </location>
</feature>
<dbReference type="SUPFAM" id="SSF141868">
    <property type="entry name" value="EAL domain-like"/>
    <property type="match status" value="1"/>
</dbReference>
<dbReference type="SUPFAM" id="SSF55073">
    <property type="entry name" value="Nucleotide cyclase"/>
    <property type="match status" value="1"/>
</dbReference>
<sequence>MPELAADDFISIDDDPAGDSSAPEQARWRVLIVDDDHEVHEATVFSLGKTVIEGRRLEFLHAASAAEALAILRQEDDIAVIMLDVVMEREDSGLELVRRVRDELARSDVRIVLRTGQPGYAPELQVIRDYDINDYKTKSELTLTRLTTTLATAIRSYRQLHDLAAGRRGLETMALSFAELFGQRDLRGLGRTVLQQAAALLGGSVSGLLVLADACRVDQDSSARAMRAPDGAEPAPTASGLRVLAALGDFDVDAQLSPTLLARLHACLAQARNIHGDCSTQLCLGGPGGVTGVVHLQTSRSLSEIERRLLDVFAINAAASVENARLVEALDRQAFADPLTRLPNRACFIAAIDQELAARAPLTGQHVALFDLDRFSEINDALGHRLGDLLLGEVARRLGSAAPTALLARVGPDVFGLLGDAAALAPDTLLAVLAVPFVIEGFALSLRATLGCADLRLTDDGGRGALRAATIALNIAKRRNRGGFADYSRAMAAEREESLALLNDLRAAIRGEHDLQLFYQPQIELCSGRVIGVEALLRWRRHGGDFVRPDHFIPLAERSGLIVDLGAWVLDAALAQIYEWEARGISGLRMSINVSLAQFRSASFLPLVEERIRRLALPAGCVELEITESMAMLGADSLIETLGRLKALGLSIAIDDFGAGFSSLAYLQQLPVDRLKIDRAFVTALSQPTSGQPIARMIVDLGRALGLVVIAEGVETAEQEAQLITMQCAEAQGYLYARPLPAAEFERWLAARSLPAAAASAARQ</sequence>
<dbReference type="Gene3D" id="3.20.20.450">
    <property type="entry name" value="EAL domain"/>
    <property type="match status" value="1"/>
</dbReference>
<dbReference type="InterPro" id="IPR001789">
    <property type="entry name" value="Sig_transdc_resp-reg_receiver"/>
</dbReference>
<dbReference type="InterPro" id="IPR001633">
    <property type="entry name" value="EAL_dom"/>
</dbReference>
<dbReference type="CDD" id="cd01949">
    <property type="entry name" value="GGDEF"/>
    <property type="match status" value="1"/>
</dbReference>
<proteinExistence type="predicted"/>
<dbReference type="PANTHER" id="PTHR33121:SF70">
    <property type="entry name" value="SIGNALING PROTEIN YKOW"/>
    <property type="match status" value="1"/>
</dbReference>
<dbReference type="AlphaFoldDB" id="A0A840G142"/>
<accession>A0A840G142</accession>
<dbReference type="Proteomes" id="UP000587070">
    <property type="component" value="Unassembled WGS sequence"/>
</dbReference>
<evidence type="ECO:0000256" key="1">
    <source>
        <dbReference type="PROSITE-ProRule" id="PRU00169"/>
    </source>
</evidence>
<dbReference type="NCBIfam" id="TIGR00254">
    <property type="entry name" value="GGDEF"/>
    <property type="match status" value="1"/>
</dbReference>
<evidence type="ECO:0000313" key="6">
    <source>
        <dbReference type="EMBL" id="MBB4245666.1"/>
    </source>
</evidence>
<feature type="region of interest" description="Disordered" evidence="2">
    <location>
        <begin position="1"/>
        <end position="22"/>
    </location>
</feature>
<evidence type="ECO:0000259" key="4">
    <source>
        <dbReference type="PROSITE" id="PS50883"/>
    </source>
</evidence>
<dbReference type="PROSITE" id="PS50883">
    <property type="entry name" value="EAL"/>
    <property type="match status" value="1"/>
</dbReference>
<keyword evidence="1" id="KW-0597">Phosphoprotein</keyword>
<protein>
    <submittedName>
        <fullName evidence="6">Diguanylate cyclase (GGDEF)-like protein</fullName>
    </submittedName>
</protein>
<reference evidence="6 7" key="1">
    <citation type="submission" date="2020-08" db="EMBL/GenBank/DDBJ databases">
        <title>Genome sequencing of Purple Non-Sulfur Bacteria from various extreme environments.</title>
        <authorList>
            <person name="Mayer M."/>
        </authorList>
    </citation>
    <scope>NUCLEOTIDE SEQUENCE [LARGE SCALE GENOMIC DNA]</scope>
    <source>
        <strain evidence="6 7">2761</strain>
    </source>
</reference>
<dbReference type="InterPro" id="IPR050706">
    <property type="entry name" value="Cyclic-di-GMP_PDE-like"/>
</dbReference>
<dbReference type="SMART" id="SM00267">
    <property type="entry name" value="GGDEF"/>
    <property type="match status" value="1"/>
</dbReference>
<comment type="caution">
    <text evidence="6">The sequence shown here is derived from an EMBL/GenBank/DDBJ whole genome shotgun (WGS) entry which is preliminary data.</text>
</comment>
<feature type="domain" description="EAL" evidence="4">
    <location>
        <begin position="498"/>
        <end position="753"/>
    </location>
</feature>
<dbReference type="EMBL" id="JACIGE010000001">
    <property type="protein sequence ID" value="MBB4245666.1"/>
    <property type="molecule type" value="Genomic_DNA"/>
</dbReference>
<dbReference type="PANTHER" id="PTHR33121">
    <property type="entry name" value="CYCLIC DI-GMP PHOSPHODIESTERASE PDEF"/>
    <property type="match status" value="1"/>
</dbReference>
<dbReference type="CDD" id="cd01948">
    <property type="entry name" value="EAL"/>
    <property type="match status" value="1"/>
</dbReference>
<evidence type="ECO:0000259" key="5">
    <source>
        <dbReference type="PROSITE" id="PS50887"/>
    </source>
</evidence>
<dbReference type="OrthoDB" id="9813903at2"/>
<feature type="domain" description="Response regulatory" evidence="3">
    <location>
        <begin position="29"/>
        <end position="153"/>
    </location>
</feature>
<dbReference type="InterPro" id="IPR035919">
    <property type="entry name" value="EAL_sf"/>
</dbReference>
<dbReference type="Gene3D" id="3.30.70.270">
    <property type="match status" value="1"/>
</dbReference>
<dbReference type="InterPro" id="IPR029787">
    <property type="entry name" value="Nucleotide_cyclase"/>
</dbReference>
<dbReference type="PROSITE" id="PS50887">
    <property type="entry name" value="GGDEF"/>
    <property type="match status" value="1"/>
</dbReference>
<organism evidence="6 7">
    <name type="scientific">Rhodocyclus tenuis</name>
    <name type="common">Rhodospirillum tenue</name>
    <dbReference type="NCBI Taxonomy" id="1066"/>
    <lineage>
        <taxon>Bacteria</taxon>
        <taxon>Pseudomonadati</taxon>
        <taxon>Pseudomonadota</taxon>
        <taxon>Betaproteobacteria</taxon>
        <taxon>Rhodocyclales</taxon>
        <taxon>Rhodocyclaceae</taxon>
        <taxon>Rhodocyclus</taxon>
    </lineage>
</organism>
<dbReference type="GO" id="GO:0000160">
    <property type="term" value="P:phosphorelay signal transduction system"/>
    <property type="evidence" value="ECO:0007669"/>
    <property type="project" value="InterPro"/>
</dbReference>
<dbReference type="InterPro" id="IPR021800">
    <property type="entry name" value="DUF3369"/>
</dbReference>
<gene>
    <name evidence="6" type="ORF">GGD90_000015</name>
</gene>
<dbReference type="SMART" id="SM00448">
    <property type="entry name" value="REC"/>
    <property type="match status" value="1"/>
</dbReference>
<name>A0A840G142_RHOTE</name>
<dbReference type="GO" id="GO:0071111">
    <property type="term" value="F:cyclic-guanylate-specific phosphodiesterase activity"/>
    <property type="evidence" value="ECO:0007669"/>
    <property type="project" value="InterPro"/>
</dbReference>
<dbReference type="RefSeq" id="WP_153117160.1">
    <property type="nucleotide sequence ID" value="NZ_JACIGE010000001.1"/>
</dbReference>
<dbReference type="InterPro" id="IPR043128">
    <property type="entry name" value="Rev_trsase/Diguanyl_cyclase"/>
</dbReference>
<dbReference type="PROSITE" id="PS50110">
    <property type="entry name" value="RESPONSE_REGULATORY"/>
    <property type="match status" value="1"/>
</dbReference>
<dbReference type="SUPFAM" id="SSF52172">
    <property type="entry name" value="CheY-like"/>
    <property type="match status" value="1"/>
</dbReference>
<dbReference type="InterPro" id="IPR011006">
    <property type="entry name" value="CheY-like_superfamily"/>
</dbReference>
<dbReference type="SMART" id="SM00052">
    <property type="entry name" value="EAL"/>
    <property type="match status" value="1"/>
</dbReference>
<dbReference type="Pfam" id="PF00072">
    <property type="entry name" value="Response_reg"/>
    <property type="match status" value="1"/>
</dbReference>
<dbReference type="Pfam" id="PF11849">
    <property type="entry name" value="DUF3369"/>
    <property type="match status" value="1"/>
</dbReference>
<dbReference type="InterPro" id="IPR000160">
    <property type="entry name" value="GGDEF_dom"/>
</dbReference>
<dbReference type="Pfam" id="PF00990">
    <property type="entry name" value="GGDEF"/>
    <property type="match status" value="1"/>
</dbReference>
<evidence type="ECO:0000313" key="7">
    <source>
        <dbReference type="Proteomes" id="UP000587070"/>
    </source>
</evidence>
<evidence type="ECO:0000256" key="2">
    <source>
        <dbReference type="SAM" id="MobiDB-lite"/>
    </source>
</evidence>
<evidence type="ECO:0000259" key="3">
    <source>
        <dbReference type="PROSITE" id="PS50110"/>
    </source>
</evidence>
<dbReference type="Gene3D" id="3.40.50.2300">
    <property type="match status" value="1"/>
</dbReference>